<dbReference type="EMBL" id="GBXM01024755">
    <property type="protein sequence ID" value="JAH83822.1"/>
    <property type="molecule type" value="Transcribed_RNA"/>
</dbReference>
<reference evidence="1" key="2">
    <citation type="journal article" date="2015" name="Fish Shellfish Immunol.">
        <title>Early steps in the European eel (Anguilla anguilla)-Vibrio vulnificus interaction in the gills: Role of the RtxA13 toxin.</title>
        <authorList>
            <person name="Callol A."/>
            <person name="Pajuelo D."/>
            <person name="Ebbesson L."/>
            <person name="Teles M."/>
            <person name="MacKenzie S."/>
            <person name="Amaro C."/>
        </authorList>
    </citation>
    <scope>NUCLEOTIDE SEQUENCE</scope>
</reference>
<sequence>MTMRPCMKETWASKRVTD</sequence>
<name>A0A0E9W0D8_ANGAN</name>
<dbReference type="AlphaFoldDB" id="A0A0E9W0D8"/>
<evidence type="ECO:0000313" key="1">
    <source>
        <dbReference type="EMBL" id="JAH83822.1"/>
    </source>
</evidence>
<accession>A0A0E9W0D8</accession>
<reference evidence="1" key="1">
    <citation type="submission" date="2014-11" db="EMBL/GenBank/DDBJ databases">
        <authorList>
            <person name="Amaro Gonzalez C."/>
        </authorList>
    </citation>
    <scope>NUCLEOTIDE SEQUENCE</scope>
</reference>
<proteinExistence type="predicted"/>
<protein>
    <submittedName>
        <fullName evidence="1">Uncharacterized protein</fullName>
    </submittedName>
</protein>
<organism evidence="1">
    <name type="scientific">Anguilla anguilla</name>
    <name type="common">European freshwater eel</name>
    <name type="synonym">Muraena anguilla</name>
    <dbReference type="NCBI Taxonomy" id="7936"/>
    <lineage>
        <taxon>Eukaryota</taxon>
        <taxon>Metazoa</taxon>
        <taxon>Chordata</taxon>
        <taxon>Craniata</taxon>
        <taxon>Vertebrata</taxon>
        <taxon>Euteleostomi</taxon>
        <taxon>Actinopterygii</taxon>
        <taxon>Neopterygii</taxon>
        <taxon>Teleostei</taxon>
        <taxon>Anguilliformes</taxon>
        <taxon>Anguillidae</taxon>
        <taxon>Anguilla</taxon>
    </lineage>
</organism>